<dbReference type="RefSeq" id="WP_229734282.1">
    <property type="nucleotide sequence ID" value="NZ_BMHV01000010.1"/>
</dbReference>
<keyword evidence="9 11" id="KW-0520">NAD</keyword>
<dbReference type="GO" id="GO:0005524">
    <property type="term" value="F:ATP binding"/>
    <property type="evidence" value="ECO:0007669"/>
    <property type="project" value="UniProtKB-KW"/>
</dbReference>
<keyword evidence="4 11" id="KW-0662">Pyridine nucleotide biosynthesis</keyword>
<keyword evidence="5 11" id="KW-0808">Transferase</keyword>
<comment type="similarity">
    <text evidence="3 11">Belongs to the NadD family.</text>
</comment>
<evidence type="ECO:0000313" key="13">
    <source>
        <dbReference type="EMBL" id="GGF63346.1"/>
    </source>
</evidence>
<dbReference type="CDD" id="cd02165">
    <property type="entry name" value="NMNAT"/>
    <property type="match status" value="1"/>
</dbReference>
<accession>A0A917BZJ3</accession>
<proteinExistence type="inferred from homology"/>
<feature type="domain" description="Cytidyltransferase-like" evidence="12">
    <location>
        <begin position="5"/>
        <end position="184"/>
    </location>
</feature>
<comment type="pathway">
    <text evidence="2 11">Cofactor biosynthesis; NAD(+) biosynthesis; deamido-NAD(+) from nicotinate D-ribonucleotide: step 1/1.</text>
</comment>
<keyword evidence="6 11" id="KW-0548">Nucleotidyltransferase</keyword>
<name>A0A917BZJ3_9PROT</name>
<evidence type="ECO:0000256" key="4">
    <source>
        <dbReference type="ARBA" id="ARBA00022642"/>
    </source>
</evidence>
<dbReference type="NCBIfam" id="NF000843">
    <property type="entry name" value="PRK00071.2-2"/>
    <property type="match status" value="1"/>
</dbReference>
<evidence type="ECO:0000256" key="1">
    <source>
        <dbReference type="ARBA" id="ARBA00002324"/>
    </source>
</evidence>
<dbReference type="Gene3D" id="3.40.50.620">
    <property type="entry name" value="HUPs"/>
    <property type="match status" value="1"/>
</dbReference>
<evidence type="ECO:0000256" key="7">
    <source>
        <dbReference type="ARBA" id="ARBA00022741"/>
    </source>
</evidence>
<evidence type="ECO:0000256" key="6">
    <source>
        <dbReference type="ARBA" id="ARBA00022695"/>
    </source>
</evidence>
<evidence type="ECO:0000313" key="14">
    <source>
        <dbReference type="Proteomes" id="UP000632498"/>
    </source>
</evidence>
<dbReference type="SUPFAM" id="SSF52374">
    <property type="entry name" value="Nucleotidylyl transferase"/>
    <property type="match status" value="1"/>
</dbReference>
<evidence type="ECO:0000256" key="5">
    <source>
        <dbReference type="ARBA" id="ARBA00022679"/>
    </source>
</evidence>
<evidence type="ECO:0000256" key="11">
    <source>
        <dbReference type="HAMAP-Rule" id="MF_00244"/>
    </source>
</evidence>
<dbReference type="Proteomes" id="UP000632498">
    <property type="component" value="Unassembled WGS sequence"/>
</dbReference>
<comment type="function">
    <text evidence="1 11">Catalyzes the reversible adenylation of nicotinate mononucleotide (NaMN) to nicotinic acid adenine dinucleotide (NaAD).</text>
</comment>
<dbReference type="NCBIfam" id="TIGR00482">
    <property type="entry name" value="nicotinate (nicotinamide) nucleotide adenylyltransferase"/>
    <property type="match status" value="1"/>
</dbReference>
<gene>
    <name evidence="11 13" type="primary">nadD</name>
    <name evidence="13" type="ORF">GCM10011332_16620</name>
</gene>
<evidence type="ECO:0000256" key="2">
    <source>
        <dbReference type="ARBA" id="ARBA00005019"/>
    </source>
</evidence>
<keyword evidence="14" id="KW-1185">Reference proteome</keyword>
<reference evidence="13" key="1">
    <citation type="journal article" date="2014" name="Int. J. Syst. Evol. Microbiol.">
        <title>Complete genome sequence of Corynebacterium casei LMG S-19264T (=DSM 44701T), isolated from a smear-ripened cheese.</title>
        <authorList>
            <consortium name="US DOE Joint Genome Institute (JGI-PGF)"/>
            <person name="Walter F."/>
            <person name="Albersmeier A."/>
            <person name="Kalinowski J."/>
            <person name="Ruckert C."/>
        </authorList>
    </citation>
    <scope>NUCLEOTIDE SEQUENCE</scope>
    <source>
        <strain evidence="13">CGMCC 1.15254</strain>
    </source>
</reference>
<dbReference type="GO" id="GO:0009435">
    <property type="term" value="P:NAD+ biosynthetic process"/>
    <property type="evidence" value="ECO:0007669"/>
    <property type="project" value="UniProtKB-UniRule"/>
</dbReference>
<dbReference type="HAMAP" id="MF_00244">
    <property type="entry name" value="NaMN_adenylyltr"/>
    <property type="match status" value="1"/>
</dbReference>
<dbReference type="InterPro" id="IPR005248">
    <property type="entry name" value="NadD/NMNAT"/>
</dbReference>
<dbReference type="Pfam" id="PF01467">
    <property type="entry name" value="CTP_transf_like"/>
    <property type="match status" value="1"/>
</dbReference>
<evidence type="ECO:0000256" key="10">
    <source>
        <dbReference type="ARBA" id="ARBA00048721"/>
    </source>
</evidence>
<dbReference type="InterPro" id="IPR004821">
    <property type="entry name" value="Cyt_trans-like"/>
</dbReference>
<reference evidence="13" key="2">
    <citation type="submission" date="2020-09" db="EMBL/GenBank/DDBJ databases">
        <authorList>
            <person name="Sun Q."/>
            <person name="Zhou Y."/>
        </authorList>
    </citation>
    <scope>NUCLEOTIDE SEQUENCE</scope>
    <source>
        <strain evidence="13">CGMCC 1.15254</strain>
    </source>
</reference>
<dbReference type="GO" id="GO:0004515">
    <property type="term" value="F:nicotinate-nucleotide adenylyltransferase activity"/>
    <property type="evidence" value="ECO:0007669"/>
    <property type="project" value="UniProtKB-UniRule"/>
</dbReference>
<dbReference type="InterPro" id="IPR014729">
    <property type="entry name" value="Rossmann-like_a/b/a_fold"/>
</dbReference>
<dbReference type="PANTHER" id="PTHR39321:SF3">
    <property type="entry name" value="PHOSPHOPANTETHEINE ADENYLYLTRANSFERASE"/>
    <property type="match status" value="1"/>
</dbReference>
<comment type="caution">
    <text evidence="13">The sequence shown here is derived from an EMBL/GenBank/DDBJ whole genome shotgun (WGS) entry which is preliminary data.</text>
</comment>
<evidence type="ECO:0000256" key="9">
    <source>
        <dbReference type="ARBA" id="ARBA00023027"/>
    </source>
</evidence>
<dbReference type="EC" id="2.7.7.18" evidence="11"/>
<keyword evidence="7 11" id="KW-0547">Nucleotide-binding</keyword>
<evidence type="ECO:0000256" key="8">
    <source>
        <dbReference type="ARBA" id="ARBA00022840"/>
    </source>
</evidence>
<dbReference type="EMBL" id="BMHV01000010">
    <property type="protein sequence ID" value="GGF63346.1"/>
    <property type="molecule type" value="Genomic_DNA"/>
</dbReference>
<comment type="catalytic activity">
    <reaction evidence="10 11">
        <text>nicotinate beta-D-ribonucleotide + ATP + H(+) = deamido-NAD(+) + diphosphate</text>
        <dbReference type="Rhea" id="RHEA:22860"/>
        <dbReference type="ChEBI" id="CHEBI:15378"/>
        <dbReference type="ChEBI" id="CHEBI:30616"/>
        <dbReference type="ChEBI" id="CHEBI:33019"/>
        <dbReference type="ChEBI" id="CHEBI:57502"/>
        <dbReference type="ChEBI" id="CHEBI:58437"/>
        <dbReference type="EC" id="2.7.7.18"/>
    </reaction>
</comment>
<protein>
    <recommendedName>
        <fullName evidence="11">Probable nicotinate-nucleotide adenylyltransferase</fullName>
        <ecNumber evidence="11">2.7.7.18</ecNumber>
    </recommendedName>
    <alternativeName>
        <fullName evidence="11">Deamido-NAD(+) diphosphorylase</fullName>
    </alternativeName>
    <alternativeName>
        <fullName evidence="11">Deamido-NAD(+) pyrophosphorylase</fullName>
    </alternativeName>
    <alternativeName>
        <fullName evidence="11">Nicotinate mononucleotide adenylyltransferase</fullName>
        <shortName evidence="11">NaMN adenylyltransferase</shortName>
    </alternativeName>
</protein>
<sequence length="188" mass="21508">MTVGLLGGSFNPAHSGHVYISELALRKLKLDHVWWLVSPQNPLKPTKGMAPLAQRVASAQKVVRNSRIQITTLETQLNTRYTADTLEALKRRYPNIRFVWIMGADNLASFHRWKNWQKIFGTCGIAIFHRPSYALRALSSLAAQRFTHYRLSDRKASVLKRKTPPSWVFLPIRGMPISASEIRKQMKD</sequence>
<dbReference type="PANTHER" id="PTHR39321">
    <property type="entry name" value="NICOTINATE-NUCLEOTIDE ADENYLYLTRANSFERASE-RELATED"/>
    <property type="match status" value="1"/>
</dbReference>
<organism evidence="13 14">
    <name type="scientific">Terasakiella brassicae</name>
    <dbReference type="NCBI Taxonomy" id="1634917"/>
    <lineage>
        <taxon>Bacteria</taxon>
        <taxon>Pseudomonadati</taxon>
        <taxon>Pseudomonadota</taxon>
        <taxon>Alphaproteobacteria</taxon>
        <taxon>Rhodospirillales</taxon>
        <taxon>Terasakiellaceae</taxon>
        <taxon>Terasakiella</taxon>
    </lineage>
</organism>
<evidence type="ECO:0000256" key="3">
    <source>
        <dbReference type="ARBA" id="ARBA00009014"/>
    </source>
</evidence>
<dbReference type="NCBIfam" id="NF000845">
    <property type="entry name" value="PRK00071.2-4"/>
    <property type="match status" value="1"/>
</dbReference>
<evidence type="ECO:0000259" key="12">
    <source>
        <dbReference type="Pfam" id="PF01467"/>
    </source>
</evidence>
<dbReference type="AlphaFoldDB" id="A0A917BZJ3"/>
<keyword evidence="8 11" id="KW-0067">ATP-binding</keyword>